<accession>A0A7Z0AYI5</accession>
<feature type="compositionally biased region" description="Polar residues" evidence="1">
    <location>
        <begin position="1"/>
        <end position="11"/>
    </location>
</feature>
<sequence length="99" mass="11027">MASTVTNSHCQLRSHFAQGRRHRRRPDCNKNVIWMRDPCKRIVTEQDVAHRAAAERGDGADQAQTEAVHAAAHAHQGAGHGFGDDRNEVEEVQQHDGEP</sequence>
<protein>
    <submittedName>
        <fullName evidence="2">Uncharacterized protein</fullName>
    </submittedName>
</protein>
<feature type="compositionally biased region" description="Low complexity" evidence="1">
    <location>
        <begin position="60"/>
        <end position="77"/>
    </location>
</feature>
<feature type="region of interest" description="Disordered" evidence="1">
    <location>
        <begin position="50"/>
        <end position="99"/>
    </location>
</feature>
<dbReference type="EMBL" id="JACCAU010000001">
    <property type="protein sequence ID" value="NYH14661.1"/>
    <property type="molecule type" value="Genomic_DNA"/>
</dbReference>
<name>A0A7Z0AYI5_9BURK</name>
<comment type="caution">
    <text evidence="2">The sequence shown here is derived from an EMBL/GenBank/DDBJ whole genome shotgun (WGS) entry which is preliminary data.</text>
</comment>
<proteinExistence type="predicted"/>
<organism evidence="2 3">
    <name type="scientific">Paraburkholderia bryophila</name>
    <dbReference type="NCBI Taxonomy" id="420952"/>
    <lineage>
        <taxon>Bacteria</taxon>
        <taxon>Pseudomonadati</taxon>
        <taxon>Pseudomonadota</taxon>
        <taxon>Betaproteobacteria</taxon>
        <taxon>Burkholderiales</taxon>
        <taxon>Burkholderiaceae</taxon>
        <taxon>Paraburkholderia</taxon>
    </lineage>
</organism>
<gene>
    <name evidence="2" type="ORF">GGD41_001889</name>
</gene>
<feature type="compositionally biased region" description="Basic and acidic residues" evidence="1">
    <location>
        <begin position="50"/>
        <end position="59"/>
    </location>
</feature>
<dbReference type="AlphaFoldDB" id="A0A7Z0AYI5"/>
<feature type="region of interest" description="Disordered" evidence="1">
    <location>
        <begin position="1"/>
        <end position="24"/>
    </location>
</feature>
<evidence type="ECO:0000256" key="1">
    <source>
        <dbReference type="SAM" id="MobiDB-lite"/>
    </source>
</evidence>
<evidence type="ECO:0000313" key="3">
    <source>
        <dbReference type="Proteomes" id="UP000572540"/>
    </source>
</evidence>
<evidence type="ECO:0000313" key="2">
    <source>
        <dbReference type="EMBL" id="NYH14661.1"/>
    </source>
</evidence>
<reference evidence="2 3" key="1">
    <citation type="submission" date="2020-07" db="EMBL/GenBank/DDBJ databases">
        <title>Exploring microbial biodiversity for novel pathways involved in the catabolism of aromatic compounds derived from lignin.</title>
        <authorList>
            <person name="Elkins J."/>
        </authorList>
    </citation>
    <scope>NUCLEOTIDE SEQUENCE [LARGE SCALE GENOMIC DNA]</scope>
    <source>
        <strain evidence="2 3">H2C3B</strain>
    </source>
</reference>
<dbReference type="Proteomes" id="UP000572540">
    <property type="component" value="Unassembled WGS sequence"/>
</dbReference>